<dbReference type="GO" id="GO:0031901">
    <property type="term" value="C:early endosome membrane"/>
    <property type="evidence" value="ECO:0007669"/>
    <property type="project" value="TreeGrafter"/>
</dbReference>
<dbReference type="PANTHER" id="PTHR46319:SF3">
    <property type="entry name" value="ZINC FINGER FYVE DOMAIN-CONTAINING PROTEIN"/>
    <property type="match status" value="1"/>
</dbReference>
<name>A0A1D1VSB8_RAMVA</name>
<accession>A0A1D1VSB8</accession>
<dbReference type="Proteomes" id="UP000186922">
    <property type="component" value="Unassembled WGS sequence"/>
</dbReference>
<evidence type="ECO:0000259" key="1">
    <source>
        <dbReference type="SMART" id="SM01421"/>
    </source>
</evidence>
<proteinExistence type="predicted"/>
<dbReference type="PANTHER" id="PTHR46319">
    <property type="entry name" value="ZINC FINGER FYVE DOMAIN-CONTAINING PROTEIN"/>
    <property type="match status" value="1"/>
</dbReference>
<evidence type="ECO:0000313" key="2">
    <source>
        <dbReference type="EMBL" id="GAV04445.1"/>
    </source>
</evidence>
<organism evidence="2 3">
    <name type="scientific">Ramazzottius varieornatus</name>
    <name type="common">Water bear</name>
    <name type="synonym">Tardigrade</name>
    <dbReference type="NCBI Taxonomy" id="947166"/>
    <lineage>
        <taxon>Eukaryota</taxon>
        <taxon>Metazoa</taxon>
        <taxon>Ecdysozoa</taxon>
        <taxon>Tardigrada</taxon>
        <taxon>Eutardigrada</taxon>
        <taxon>Parachela</taxon>
        <taxon>Hypsibioidea</taxon>
        <taxon>Ramazzottiidae</taxon>
        <taxon>Ramazzottius</taxon>
    </lineage>
</organism>
<dbReference type="AlphaFoldDB" id="A0A1D1VSB8"/>
<dbReference type="SMART" id="SM01421">
    <property type="entry name" value="DUF3480"/>
    <property type="match status" value="1"/>
</dbReference>
<dbReference type="STRING" id="947166.A0A1D1VSB8"/>
<gene>
    <name evidence="2" type="primary">RvY_14719-1</name>
    <name evidence="2" type="synonym">RvY_14719.1</name>
    <name evidence="2" type="ORF">RvY_14719</name>
</gene>
<dbReference type="OrthoDB" id="5872154at2759"/>
<dbReference type="InterPro" id="IPR022557">
    <property type="entry name" value="SARA-like_C"/>
</dbReference>
<comment type="caution">
    <text evidence="2">The sequence shown here is derived from an EMBL/GenBank/DDBJ whole genome shotgun (WGS) entry which is preliminary data.</text>
</comment>
<keyword evidence="3" id="KW-1185">Reference proteome</keyword>
<feature type="domain" description="Smad anchor for receptor activation-like C-terminal" evidence="1">
    <location>
        <begin position="148"/>
        <end position="513"/>
    </location>
</feature>
<sequence>MEVTKDGHYVLHEQPDVQLLQKKFQTIPSASVDFCVSSCLRATVRLVNLQCCIGETVWCFTTSGMRLVGQDEILIVLAKQEDDFLPPRDIFVHLSEIWLHAKQGNVIGNLGHSIIGLGGSDVGFLGNRNNAGFLFIRQSHQCMAKLNLPEAPYLFGVLMTRWEVPWAKLFPLRLMLRLGAEYRYYPCPLVSFRNRKPVFEEVGHTVMNLLCDFRNFQYHLPFVENADCCMEKGVITMRIPRYRYDQIVKVCQTANEHVLPIGLSFSSRVDAHLVCVQNLENGQYETQAINIHDKGRQITGTSFIIFNASLKGTEMDECRTSVVEDGIMIQTSAPGLEQLKAALKSVKNFTFKALSTPAHKNDEGPSSLPEERNAVVIEWTDERKTCNAGVKSPIDGKDMTGIESRRVSLKHSTDFVNGNLSVRCTEVFLDDEKDPATTTREELDLSRLAENLALATCSVLRMHLYDYRDSGITRIGLRVCLGPDIVEYDVGSKGERFLPPVLMEFDDKIMPLLNECARLWGNRPRLEMELLFRVFPH</sequence>
<evidence type="ECO:0000313" key="3">
    <source>
        <dbReference type="Proteomes" id="UP000186922"/>
    </source>
</evidence>
<dbReference type="Gene3D" id="3.30.1360.220">
    <property type="entry name" value="Domain of unknown function (DUF3480), N-terminal subdomain"/>
    <property type="match status" value="2"/>
</dbReference>
<dbReference type="Pfam" id="PF11979">
    <property type="entry name" value="SARA_C"/>
    <property type="match status" value="1"/>
</dbReference>
<dbReference type="EMBL" id="BDGG01000010">
    <property type="protein sequence ID" value="GAV04445.1"/>
    <property type="molecule type" value="Genomic_DNA"/>
</dbReference>
<protein>
    <recommendedName>
        <fullName evidence="1">Smad anchor for receptor activation-like C-terminal domain-containing protein</fullName>
    </recommendedName>
</protein>
<reference evidence="2 3" key="1">
    <citation type="journal article" date="2016" name="Nat. Commun.">
        <title>Extremotolerant tardigrade genome and improved radiotolerance of human cultured cells by tardigrade-unique protein.</title>
        <authorList>
            <person name="Hashimoto T."/>
            <person name="Horikawa D.D."/>
            <person name="Saito Y."/>
            <person name="Kuwahara H."/>
            <person name="Kozuka-Hata H."/>
            <person name="Shin-I T."/>
            <person name="Minakuchi Y."/>
            <person name="Ohishi K."/>
            <person name="Motoyama A."/>
            <person name="Aizu T."/>
            <person name="Enomoto A."/>
            <person name="Kondo K."/>
            <person name="Tanaka S."/>
            <person name="Hara Y."/>
            <person name="Koshikawa S."/>
            <person name="Sagara H."/>
            <person name="Miura T."/>
            <person name="Yokobori S."/>
            <person name="Miyagawa K."/>
            <person name="Suzuki Y."/>
            <person name="Kubo T."/>
            <person name="Oyama M."/>
            <person name="Kohara Y."/>
            <person name="Fujiyama A."/>
            <person name="Arakawa K."/>
            <person name="Katayama T."/>
            <person name="Toyoda A."/>
            <person name="Kunieda T."/>
        </authorList>
    </citation>
    <scope>NUCLEOTIDE SEQUENCE [LARGE SCALE GENOMIC DNA]</scope>
    <source>
        <strain evidence="2 3">YOKOZUNA-1</strain>
    </source>
</reference>
<dbReference type="Gene3D" id="3.30.500.40">
    <property type="match status" value="1"/>
</dbReference>
<dbReference type="GO" id="GO:0016197">
    <property type="term" value="P:endosomal transport"/>
    <property type="evidence" value="ECO:0007669"/>
    <property type="project" value="TreeGrafter"/>
</dbReference>